<dbReference type="EMBL" id="HE796885">
    <property type="protein sequence ID" value="CCL98498.1"/>
    <property type="molecule type" value="Genomic_DNA"/>
</dbReference>
<dbReference type="SUPFAM" id="SSF81383">
    <property type="entry name" value="F-box domain"/>
    <property type="match status" value="1"/>
</dbReference>
<dbReference type="AlphaFoldDB" id="J4G0B6"/>
<sequence length="514" mass="58262">MLSFKLLCLPPELLVSVLDYLTECDLARCSQVCHTLNNAIQGSTLFRYKIELALTGMMDGASKRFSVAEKLAKLKEFSEAWTHLSFSWTRSIPNPGEFGCLTSGIYAVSRPSIPGAIDCYQVPSRIRDVQEKSWILENGIIDVPFSMFEIDRAQDLIVMVETSLTAFLDLHLRSLTHPDKPHPIAKRPTLSSLEFPEYCATTLYVQADVVGYMVHNSGQWESHLQVWNWKTGIKILHVCNAAFPFALTSFAFISENHVMLSLPDRLLVFEFEPSSETDITPLCNKGPILQLGLPDISDGALLVRSSFVAHNRVTMWTPPEQDAPFRTSGEHALFVVTQTLLRRNSESDFSVVFLVQASVIQSLLSKATGHARTQYHPWADWGVRGTRVLTFPLDTDLYIDVRGSKAMIAFMPDRDVRSLCVDIYEINERIWKRQSPLGALHDHDIITEPSTVQELGWFRQEIATSLPYRVTRTIVQTQFSIHEFEDRDAYRDCFLMEDGLAISHADESCQFYIL</sequence>
<dbReference type="InterPro" id="IPR001810">
    <property type="entry name" value="F-box_dom"/>
</dbReference>
<evidence type="ECO:0000313" key="3">
    <source>
        <dbReference type="EMBL" id="CCL98498.1"/>
    </source>
</evidence>
<keyword evidence="4" id="KW-1185">Reference proteome</keyword>
<dbReference type="OrthoDB" id="3256413at2759"/>
<dbReference type="GeneID" id="24093409"/>
<proteinExistence type="predicted"/>
<evidence type="ECO:0000313" key="4">
    <source>
        <dbReference type="Proteomes" id="UP000006352"/>
    </source>
</evidence>
<dbReference type="PROSITE" id="PS50181">
    <property type="entry name" value="FBOX"/>
    <property type="match status" value="1"/>
</dbReference>
<reference evidence="3 4" key="1">
    <citation type="journal article" date="2012" name="Appl. Environ. Microbiol.">
        <title>Short-read sequencing for genomic analysis of the brown rot fungus Fibroporia radiculosa.</title>
        <authorList>
            <person name="Tang J.D."/>
            <person name="Perkins A.D."/>
            <person name="Sonstegard T.S."/>
            <person name="Schroeder S.G."/>
            <person name="Burgess S.C."/>
            <person name="Diehl S.V."/>
        </authorList>
    </citation>
    <scope>NUCLEOTIDE SEQUENCE [LARGE SCALE GENOMIC DNA]</scope>
    <source>
        <strain evidence="3 4">TFFH 294</strain>
    </source>
</reference>
<feature type="domain" description="F-box" evidence="2">
    <location>
        <begin position="3"/>
        <end position="49"/>
    </location>
</feature>
<organism evidence="3 4">
    <name type="scientific">Fibroporia radiculosa</name>
    <dbReference type="NCBI Taxonomy" id="599839"/>
    <lineage>
        <taxon>Eukaryota</taxon>
        <taxon>Fungi</taxon>
        <taxon>Dikarya</taxon>
        <taxon>Basidiomycota</taxon>
        <taxon>Agaricomycotina</taxon>
        <taxon>Agaricomycetes</taxon>
        <taxon>Polyporales</taxon>
        <taxon>Fibroporiaceae</taxon>
        <taxon>Fibroporia</taxon>
    </lineage>
</organism>
<dbReference type="HOGENOM" id="CLU_007279_2_0_1"/>
<dbReference type="STRING" id="599839.J4G0B6"/>
<evidence type="ECO:0000256" key="1">
    <source>
        <dbReference type="SAM" id="SignalP"/>
    </source>
</evidence>
<dbReference type="Pfam" id="PF12937">
    <property type="entry name" value="F-box-like"/>
    <property type="match status" value="1"/>
</dbReference>
<evidence type="ECO:0000259" key="2">
    <source>
        <dbReference type="PROSITE" id="PS50181"/>
    </source>
</evidence>
<dbReference type="Gene3D" id="1.20.1280.50">
    <property type="match status" value="1"/>
</dbReference>
<feature type="signal peptide" evidence="1">
    <location>
        <begin position="1"/>
        <end position="16"/>
    </location>
</feature>
<dbReference type="Proteomes" id="UP000006352">
    <property type="component" value="Unassembled WGS sequence"/>
</dbReference>
<keyword evidence="1" id="KW-0732">Signal</keyword>
<protein>
    <recommendedName>
        <fullName evidence="2">F-box domain-containing protein</fullName>
    </recommendedName>
</protein>
<name>J4G0B6_9APHY</name>
<feature type="chain" id="PRO_5003778861" description="F-box domain-containing protein" evidence="1">
    <location>
        <begin position="17"/>
        <end position="514"/>
    </location>
</feature>
<dbReference type="CDD" id="cd09917">
    <property type="entry name" value="F-box_SF"/>
    <property type="match status" value="1"/>
</dbReference>
<dbReference type="SMART" id="SM00256">
    <property type="entry name" value="FBOX"/>
    <property type="match status" value="1"/>
</dbReference>
<dbReference type="RefSeq" id="XP_012177781.1">
    <property type="nucleotide sequence ID" value="XM_012322391.1"/>
</dbReference>
<dbReference type="InterPro" id="IPR036047">
    <property type="entry name" value="F-box-like_dom_sf"/>
</dbReference>
<gene>
    <name evidence="3" type="ORF">FIBRA_00496</name>
</gene>
<dbReference type="InParanoid" id="J4G0B6"/>
<accession>J4G0B6</accession>